<dbReference type="InterPro" id="IPR000415">
    <property type="entry name" value="Nitroreductase-like"/>
</dbReference>
<dbReference type="EMBL" id="PFBX01000003">
    <property type="protein sequence ID" value="PIT87918.1"/>
    <property type="molecule type" value="Genomic_DNA"/>
</dbReference>
<accession>A0A2M6W558</accession>
<name>A0A2M6W558_9BACT</name>
<protein>
    <recommendedName>
        <fullName evidence="3">Nitroreductase domain-containing protein</fullName>
    </recommendedName>
</protein>
<evidence type="ECO:0000313" key="1">
    <source>
        <dbReference type="EMBL" id="PIT87918.1"/>
    </source>
</evidence>
<evidence type="ECO:0008006" key="3">
    <source>
        <dbReference type="Google" id="ProtNLM"/>
    </source>
</evidence>
<sequence length="372" mass="41687">MISIPDKPNYQAWKINLLELNEFWKLEPNKQLLYFCSLANLSANSHNTQPARFAIDSKEPSITIHLNRQSVLCASDVAGRQAIISIGCALEYILLLSKYYGYKTSFELLASDKEKVKTWQEGQNIFVPIIKIVFFAKTVPDPNLKSLTKSILERKLIRSEYDPSKKIPEQVIKKLSGLADGEKIKLHLITDSLRRLAISEFQAQADGYVINSRKFSHELGEWLLPNNTDSYVGMPGIGFGLQDDQALRLHKGLLGEGPLEPEDGLRFAQGGKIGLEKAPLIGFITAKKDNIEHWLLAGQILSRSLLELTNNNIQTAIHAGIVEVPMIKQMFSISLGTLRPITALFRAGFVKNENDLLRPVSPRFPIESLLIN</sequence>
<dbReference type="AlphaFoldDB" id="A0A2M6W558"/>
<dbReference type="Gene3D" id="3.40.109.10">
    <property type="entry name" value="NADH Oxidase"/>
    <property type="match status" value="1"/>
</dbReference>
<evidence type="ECO:0000313" key="2">
    <source>
        <dbReference type="Proteomes" id="UP000231183"/>
    </source>
</evidence>
<dbReference type="GO" id="GO:0016491">
    <property type="term" value="F:oxidoreductase activity"/>
    <property type="evidence" value="ECO:0007669"/>
    <property type="project" value="InterPro"/>
</dbReference>
<comment type="caution">
    <text evidence="1">The sequence shown here is derived from an EMBL/GenBank/DDBJ whole genome shotgun (WGS) entry which is preliminary data.</text>
</comment>
<dbReference type="Proteomes" id="UP000231183">
    <property type="component" value="Unassembled WGS sequence"/>
</dbReference>
<proteinExistence type="predicted"/>
<organism evidence="1 2">
    <name type="scientific">Candidatus Magasanikbacteria bacterium CG10_big_fil_rev_8_21_14_0_10_40_10</name>
    <dbReference type="NCBI Taxonomy" id="1974648"/>
    <lineage>
        <taxon>Bacteria</taxon>
        <taxon>Candidatus Magasanikiibacteriota</taxon>
    </lineage>
</organism>
<gene>
    <name evidence="1" type="ORF">COU31_00330</name>
</gene>
<reference evidence="2" key="1">
    <citation type="submission" date="2017-09" db="EMBL/GenBank/DDBJ databases">
        <title>Depth-based differentiation of microbial function through sediment-hosted aquifers and enrichment of novel symbionts in the deep terrestrial subsurface.</title>
        <authorList>
            <person name="Probst A.J."/>
            <person name="Ladd B."/>
            <person name="Jarett J.K."/>
            <person name="Geller-Mcgrath D.E."/>
            <person name="Sieber C.M.K."/>
            <person name="Emerson J.B."/>
            <person name="Anantharaman K."/>
            <person name="Thomas B.C."/>
            <person name="Malmstrom R."/>
            <person name="Stieglmeier M."/>
            <person name="Klingl A."/>
            <person name="Woyke T."/>
            <person name="Ryan C.M."/>
            <person name="Banfield J.F."/>
        </authorList>
    </citation>
    <scope>NUCLEOTIDE SEQUENCE [LARGE SCALE GENOMIC DNA]</scope>
</reference>